<feature type="region of interest" description="Disordered" evidence="1">
    <location>
        <begin position="174"/>
        <end position="218"/>
    </location>
</feature>
<sequence>MSERTREFDSQDYSARRFWGNRQEINQENVRTHPPMIIASQNYVPRYDMYCLQPPSQYYGMYQEPINWAFQRWNPRNYSHMVCKFEVAGISEFIKIQQQRDSQLAQNNFTQNDFARTLPAPYWKSESAPKYTPKARYIDHKETIERVGANNIKVPSLRPLLQLTKDLNVENKETETNQIEEDPINTHKGDMGPKFEKVSQDDASSVDKDKNETPLVSDNPDIVREEKQEVKLHGKKSRFQEEVKELSKKYQDEDLQDQLQIEVSQPSKKNYKGIRWGRAEDKKLFALIRTLQAEGKIGINDILAMNPNREAYTNQGIRILARRFGWKSLMKNLVQRIQSLYKKDFSVREIKTLKQIVKKEYEYKNLDYDKIIYHFPGKTTERLREICEQIVECRHSKNLSNFRLDM</sequence>
<protein>
    <submittedName>
        <fullName evidence="2">Uncharacterized protein</fullName>
    </submittedName>
</protein>
<reference evidence="2" key="1">
    <citation type="submission" date="2023-07" db="EMBL/GenBank/DDBJ databases">
        <authorList>
            <consortium name="AG Swart"/>
            <person name="Singh M."/>
            <person name="Singh A."/>
            <person name="Seah K."/>
            <person name="Emmerich C."/>
        </authorList>
    </citation>
    <scope>NUCLEOTIDE SEQUENCE</scope>
    <source>
        <strain evidence="2">DP1</strain>
    </source>
</reference>
<name>A0AAD1XS13_EUPCR</name>
<comment type="caution">
    <text evidence="2">The sequence shown here is derived from an EMBL/GenBank/DDBJ whole genome shotgun (WGS) entry which is preliminary data.</text>
</comment>
<dbReference type="EMBL" id="CAMPGE010018836">
    <property type="protein sequence ID" value="CAI2377215.1"/>
    <property type="molecule type" value="Genomic_DNA"/>
</dbReference>
<evidence type="ECO:0000256" key="1">
    <source>
        <dbReference type="SAM" id="MobiDB-lite"/>
    </source>
</evidence>
<keyword evidence="3" id="KW-1185">Reference proteome</keyword>
<dbReference type="Proteomes" id="UP001295684">
    <property type="component" value="Unassembled WGS sequence"/>
</dbReference>
<evidence type="ECO:0000313" key="3">
    <source>
        <dbReference type="Proteomes" id="UP001295684"/>
    </source>
</evidence>
<accession>A0AAD1XS13</accession>
<dbReference type="AlphaFoldDB" id="A0AAD1XS13"/>
<gene>
    <name evidence="2" type="ORF">ECRASSUSDP1_LOCUS18598</name>
</gene>
<proteinExistence type="predicted"/>
<organism evidence="2 3">
    <name type="scientific">Euplotes crassus</name>
    <dbReference type="NCBI Taxonomy" id="5936"/>
    <lineage>
        <taxon>Eukaryota</taxon>
        <taxon>Sar</taxon>
        <taxon>Alveolata</taxon>
        <taxon>Ciliophora</taxon>
        <taxon>Intramacronucleata</taxon>
        <taxon>Spirotrichea</taxon>
        <taxon>Hypotrichia</taxon>
        <taxon>Euplotida</taxon>
        <taxon>Euplotidae</taxon>
        <taxon>Moneuplotes</taxon>
    </lineage>
</organism>
<evidence type="ECO:0000313" key="2">
    <source>
        <dbReference type="EMBL" id="CAI2377215.1"/>
    </source>
</evidence>
<feature type="compositionally biased region" description="Basic and acidic residues" evidence="1">
    <location>
        <begin position="184"/>
        <end position="212"/>
    </location>
</feature>